<dbReference type="GO" id="GO:0016747">
    <property type="term" value="F:acyltransferase activity, transferring groups other than amino-acyl groups"/>
    <property type="evidence" value="ECO:0007669"/>
    <property type="project" value="InterPro"/>
</dbReference>
<dbReference type="PANTHER" id="PTHR23028:SF53">
    <property type="entry name" value="ACYL_TRANSF_3 DOMAIN-CONTAINING PROTEIN"/>
    <property type="match status" value="1"/>
</dbReference>
<evidence type="ECO:0000256" key="1">
    <source>
        <dbReference type="SAM" id="Phobius"/>
    </source>
</evidence>
<keyword evidence="1" id="KW-0472">Membrane</keyword>
<evidence type="ECO:0000313" key="4">
    <source>
        <dbReference type="EMBL" id="PTU30619.1"/>
    </source>
</evidence>
<dbReference type="GO" id="GO:0016020">
    <property type="term" value="C:membrane"/>
    <property type="evidence" value="ECO:0007669"/>
    <property type="project" value="TreeGrafter"/>
</dbReference>
<feature type="transmembrane region" description="Helical" evidence="1">
    <location>
        <begin position="86"/>
        <end position="106"/>
    </location>
</feature>
<gene>
    <name evidence="4" type="ORF">CJD38_14035</name>
</gene>
<feature type="transmembrane region" description="Helical" evidence="1">
    <location>
        <begin position="249"/>
        <end position="269"/>
    </location>
</feature>
<feature type="transmembrane region" description="Helical" evidence="1">
    <location>
        <begin position="275"/>
        <end position="296"/>
    </location>
</feature>
<evidence type="ECO:0000313" key="5">
    <source>
        <dbReference type="Proteomes" id="UP000244248"/>
    </source>
</evidence>
<dbReference type="Pfam" id="PF01757">
    <property type="entry name" value="Acyl_transf_3"/>
    <property type="match status" value="1"/>
</dbReference>
<feature type="transmembrane region" description="Helical" evidence="1">
    <location>
        <begin position="317"/>
        <end position="334"/>
    </location>
</feature>
<dbReference type="InterPro" id="IPR043968">
    <property type="entry name" value="SGNH"/>
</dbReference>
<dbReference type="RefSeq" id="WP_107940991.1">
    <property type="nucleotide sequence ID" value="NZ_QANS01000005.1"/>
</dbReference>
<keyword evidence="5" id="KW-1185">Reference proteome</keyword>
<name>A0A2T5MDH8_9GAMM</name>
<feature type="domain" description="SGNH" evidence="3">
    <location>
        <begin position="434"/>
        <end position="657"/>
    </location>
</feature>
<keyword evidence="1" id="KW-1133">Transmembrane helix</keyword>
<proteinExistence type="predicted"/>
<feature type="transmembrane region" description="Helical" evidence="1">
    <location>
        <begin position="218"/>
        <end position="237"/>
    </location>
</feature>
<accession>A0A2T5MDH8</accession>
<dbReference type="Pfam" id="PF19040">
    <property type="entry name" value="SGNH"/>
    <property type="match status" value="1"/>
</dbReference>
<feature type="transmembrane region" description="Helical" evidence="1">
    <location>
        <begin position="340"/>
        <end position="360"/>
    </location>
</feature>
<dbReference type="OrthoDB" id="9767863at2"/>
<reference evidence="4 5" key="1">
    <citation type="submission" date="2018-04" db="EMBL/GenBank/DDBJ databases">
        <title>Novel species isolated from glacier.</title>
        <authorList>
            <person name="Liu Q."/>
            <person name="Xin Y.-H."/>
        </authorList>
    </citation>
    <scope>NUCLEOTIDE SEQUENCE [LARGE SCALE GENOMIC DNA]</scope>
    <source>
        <strain evidence="4 5">GT1R17</strain>
    </source>
</reference>
<dbReference type="GO" id="GO:0009103">
    <property type="term" value="P:lipopolysaccharide biosynthetic process"/>
    <property type="evidence" value="ECO:0007669"/>
    <property type="project" value="TreeGrafter"/>
</dbReference>
<evidence type="ECO:0000259" key="3">
    <source>
        <dbReference type="Pfam" id="PF19040"/>
    </source>
</evidence>
<feature type="transmembrane region" description="Helical" evidence="1">
    <location>
        <begin position="157"/>
        <end position="174"/>
    </location>
</feature>
<feature type="transmembrane region" description="Helical" evidence="1">
    <location>
        <begin position="376"/>
        <end position="396"/>
    </location>
</feature>
<organism evidence="4 5">
    <name type="scientific">Stenotrophobium rhamnosiphilum</name>
    <dbReference type="NCBI Taxonomy" id="2029166"/>
    <lineage>
        <taxon>Bacteria</taxon>
        <taxon>Pseudomonadati</taxon>
        <taxon>Pseudomonadota</taxon>
        <taxon>Gammaproteobacteria</taxon>
        <taxon>Nevskiales</taxon>
        <taxon>Nevskiaceae</taxon>
        <taxon>Stenotrophobium</taxon>
    </lineage>
</organism>
<comment type="caution">
    <text evidence="4">The sequence shown here is derived from an EMBL/GenBank/DDBJ whole genome shotgun (WGS) entry which is preliminary data.</text>
</comment>
<keyword evidence="4" id="KW-0012">Acyltransferase</keyword>
<dbReference type="InterPro" id="IPR050879">
    <property type="entry name" value="Acyltransferase_3"/>
</dbReference>
<dbReference type="AlphaFoldDB" id="A0A2T5MDH8"/>
<dbReference type="EMBL" id="QANS01000005">
    <property type="protein sequence ID" value="PTU30619.1"/>
    <property type="molecule type" value="Genomic_DNA"/>
</dbReference>
<keyword evidence="4" id="KW-0808">Transferase</keyword>
<evidence type="ECO:0000259" key="2">
    <source>
        <dbReference type="Pfam" id="PF01757"/>
    </source>
</evidence>
<feature type="domain" description="Acyltransferase 3" evidence="2">
    <location>
        <begin position="18"/>
        <end position="357"/>
    </location>
</feature>
<dbReference type="InterPro" id="IPR002656">
    <property type="entry name" value="Acyl_transf_3_dom"/>
</dbReference>
<dbReference type="Proteomes" id="UP000244248">
    <property type="component" value="Unassembled WGS sequence"/>
</dbReference>
<feature type="transmembrane region" description="Helical" evidence="1">
    <location>
        <begin position="21"/>
        <end position="38"/>
    </location>
</feature>
<feature type="transmembrane region" description="Helical" evidence="1">
    <location>
        <begin position="44"/>
        <end position="65"/>
    </location>
</feature>
<sequence>MKNLGAPNSHENRLTYRADIQGLRAIAILLVVAAHAKVSGLAGGFIGVDVFFVLSGFLITGLLTQELTATGSIQFLRFYARRFQRLLPAMLLVLACTCIAAAIFILPGGQVSQASAAAAASVWLSNFHFAFSNIDYFGPSAENNLFLHTWSLGVEEQFYLVWPALLIFIAALPLGSKFQGKVKIKIAMFAVVGISLVSCVLTTQHSPELAFYMMPWRAWQFALGALAMLYCGNPADVETHSRNPQSAKFVWIGWIGLVLILGSALFLTPNLAYPGAWALIPSIGTACLLMAGAKNVGGGASTFLSLRPMQAIGRVSYSWYLWHWPVLILGATLFDSTHPLARLLLVAISLLLAVLSYRLVESPIRQSKKLIERPSIVFFTSVSLIIVACTLSVQWGNAVSNWLSQPQQQRNAYIRNGMPIIYRMGCDTDIRSSSLHVCAFGKENAKHTAVLVGDSIGAQWFPAAAKIFNGADWRLIAFTKSACPIVDEPIFYSKIGREYTECAQWRSEALLEIQKLKPDVLLIGSAAHPAYSNEQWKAGTNRVLSKISPFAQNIYLIRPTPVLPFNGLDCISGRNWWPRQLLGKTECKAPANSQRATEIFHALTAAANSFKNVKILDLNNSVCPNNKCTAELGGMAVFRDTQHLNANFIESLSPQLEDQLDLGTLVSKRKAPN</sequence>
<protein>
    <submittedName>
        <fullName evidence="4">Acyltransferase</fullName>
    </submittedName>
</protein>
<keyword evidence="1" id="KW-0812">Transmembrane</keyword>
<dbReference type="PANTHER" id="PTHR23028">
    <property type="entry name" value="ACETYLTRANSFERASE"/>
    <property type="match status" value="1"/>
</dbReference>
<feature type="transmembrane region" description="Helical" evidence="1">
    <location>
        <begin position="186"/>
        <end position="206"/>
    </location>
</feature>